<evidence type="ECO:0000256" key="5">
    <source>
        <dbReference type="RuleBase" id="RU004508"/>
    </source>
</evidence>
<evidence type="ECO:0000313" key="6">
    <source>
        <dbReference type="EMBL" id="ODS23889.1"/>
    </source>
</evidence>
<dbReference type="InterPro" id="IPR015424">
    <property type="entry name" value="PyrdxlP-dep_Trfase"/>
</dbReference>
<name>A0A1D2QQM1_9GAMM</name>
<feature type="modified residue" description="N6-(pyridoxal phosphate)lysine" evidence="4">
    <location>
        <position position="184"/>
    </location>
</feature>
<organism evidence="6 7">
    <name type="scientific">Candidatus Endobugula sertula</name>
    <name type="common">Bugula neritina bacterial symbiont</name>
    <dbReference type="NCBI Taxonomy" id="62101"/>
    <lineage>
        <taxon>Bacteria</taxon>
        <taxon>Pseudomonadati</taxon>
        <taxon>Pseudomonadota</taxon>
        <taxon>Gammaproteobacteria</taxon>
        <taxon>Cellvibrionales</taxon>
        <taxon>Cellvibrionaceae</taxon>
        <taxon>Candidatus Endobugula</taxon>
    </lineage>
</organism>
<dbReference type="InterPro" id="IPR015421">
    <property type="entry name" value="PyrdxlP-dep_Trfase_major"/>
</dbReference>
<reference evidence="6 7" key="1">
    <citation type="journal article" date="2016" name="Appl. Environ. Microbiol.">
        <title>Lack of Overt Genome Reduction in the Bryostatin-Producing Bryozoan Symbiont "Candidatus Endobugula sertula".</title>
        <authorList>
            <person name="Miller I.J."/>
            <person name="Vanee N."/>
            <person name="Fong S.S."/>
            <person name="Lim-Fong G.E."/>
            <person name="Kwan J.C."/>
        </authorList>
    </citation>
    <scope>NUCLEOTIDE SEQUENCE [LARGE SCALE GENOMIC DNA]</scope>
    <source>
        <strain evidence="6">AB1-4</strain>
    </source>
</reference>
<dbReference type="Gene3D" id="3.90.1150.10">
    <property type="entry name" value="Aspartate Aminotransferase, domain 1"/>
    <property type="match status" value="1"/>
</dbReference>
<sequence>MKDSFIPFSRPTIGEEEINEVVDSLSSGWITTGPKVSQLEKMFAQRFSVKDSLAVNSGTAAWHLLAHSLNIGPGDEVILPSITWPSMANIIEHLGATPIFADVDKDTVIMKPSEVERLINDNTKAILPVHYAGAAADIDAYKSIIGDHPITIVEDAAHAIGSHYKGSEVGCHSDAIVFSFHPTKSMTTGEGGLLICKDPYIMNKARSLSLNGVGKSAWERLSQSSANYELTEPGYKYNMLDMQAALGIHQLKKLDNFITLRTVLVERYQNLLSGIGTVQPIGFVDYPIKHSWHIYVVKLNLNLLKMSRNAYVDKLKSQGIGVGIHFEAVHMLEYL</sequence>
<dbReference type="Pfam" id="PF01041">
    <property type="entry name" value="DegT_DnrJ_EryC1"/>
    <property type="match status" value="1"/>
</dbReference>
<evidence type="ECO:0000256" key="1">
    <source>
        <dbReference type="ARBA" id="ARBA00022898"/>
    </source>
</evidence>
<dbReference type="EMBL" id="MDLC01000018">
    <property type="protein sequence ID" value="ODS23889.1"/>
    <property type="molecule type" value="Genomic_DNA"/>
</dbReference>
<dbReference type="Gene3D" id="3.40.640.10">
    <property type="entry name" value="Type I PLP-dependent aspartate aminotransferase-like (Major domain)"/>
    <property type="match status" value="1"/>
</dbReference>
<comment type="similarity">
    <text evidence="2 5">Belongs to the DegT/DnrJ/EryC1 family.</text>
</comment>
<dbReference type="SUPFAM" id="SSF53383">
    <property type="entry name" value="PLP-dependent transferases"/>
    <property type="match status" value="1"/>
</dbReference>
<dbReference type="GO" id="GO:0000271">
    <property type="term" value="P:polysaccharide biosynthetic process"/>
    <property type="evidence" value="ECO:0007669"/>
    <property type="project" value="TreeGrafter"/>
</dbReference>
<dbReference type="PANTHER" id="PTHR30244:SF34">
    <property type="entry name" value="DTDP-4-AMINO-4,6-DIDEOXYGALACTOSE TRANSAMINASE"/>
    <property type="match status" value="1"/>
</dbReference>
<dbReference type="InterPro" id="IPR015422">
    <property type="entry name" value="PyrdxlP-dep_Trfase_small"/>
</dbReference>
<dbReference type="PANTHER" id="PTHR30244">
    <property type="entry name" value="TRANSAMINASE"/>
    <property type="match status" value="1"/>
</dbReference>
<dbReference type="InterPro" id="IPR000653">
    <property type="entry name" value="DegT/StrS_aminotransferase"/>
</dbReference>
<dbReference type="STRING" id="62101.AB835_06570"/>
<evidence type="ECO:0000256" key="2">
    <source>
        <dbReference type="ARBA" id="ARBA00037999"/>
    </source>
</evidence>
<keyword evidence="1 4" id="KW-0663">Pyridoxal phosphate</keyword>
<dbReference type="Proteomes" id="UP000242502">
    <property type="component" value="Unassembled WGS sequence"/>
</dbReference>
<evidence type="ECO:0000256" key="3">
    <source>
        <dbReference type="PIRSR" id="PIRSR000390-1"/>
    </source>
</evidence>
<feature type="active site" description="Proton acceptor" evidence="3">
    <location>
        <position position="184"/>
    </location>
</feature>
<evidence type="ECO:0008006" key="8">
    <source>
        <dbReference type="Google" id="ProtNLM"/>
    </source>
</evidence>
<dbReference type="GO" id="GO:0030170">
    <property type="term" value="F:pyridoxal phosphate binding"/>
    <property type="evidence" value="ECO:0007669"/>
    <property type="project" value="TreeGrafter"/>
</dbReference>
<dbReference type="AlphaFoldDB" id="A0A1D2QQM1"/>
<dbReference type="PIRSF" id="PIRSF000390">
    <property type="entry name" value="PLP_StrS"/>
    <property type="match status" value="1"/>
</dbReference>
<protein>
    <recommendedName>
        <fullName evidence="8">UDP-4-amino-4, 6-dideoxy-N-acetyl-beta-L-altrosamine transaminase</fullName>
    </recommendedName>
</protein>
<evidence type="ECO:0000256" key="4">
    <source>
        <dbReference type="PIRSR" id="PIRSR000390-2"/>
    </source>
</evidence>
<comment type="caution">
    <text evidence="6">The sequence shown here is derived from an EMBL/GenBank/DDBJ whole genome shotgun (WGS) entry which is preliminary data.</text>
</comment>
<evidence type="ECO:0000313" key="7">
    <source>
        <dbReference type="Proteomes" id="UP000242502"/>
    </source>
</evidence>
<gene>
    <name evidence="6" type="ORF">AB835_06570</name>
</gene>
<dbReference type="GO" id="GO:0008483">
    <property type="term" value="F:transaminase activity"/>
    <property type="evidence" value="ECO:0007669"/>
    <property type="project" value="TreeGrafter"/>
</dbReference>
<accession>A0A1D2QQM1</accession>
<dbReference type="CDD" id="cd00616">
    <property type="entry name" value="AHBA_syn"/>
    <property type="match status" value="1"/>
</dbReference>
<proteinExistence type="inferred from homology"/>